<evidence type="ECO:0000256" key="17">
    <source>
        <dbReference type="ARBA" id="ARBA00023159"/>
    </source>
</evidence>
<keyword evidence="16 22" id="KW-1015">Disulfide bond</keyword>
<dbReference type="PROSITE" id="PS50297">
    <property type="entry name" value="ANK_REP_REGION"/>
    <property type="match status" value="1"/>
</dbReference>
<dbReference type="InterPro" id="IPR000800">
    <property type="entry name" value="Notch_dom"/>
</dbReference>
<dbReference type="Pfam" id="PF00066">
    <property type="entry name" value="Notch"/>
    <property type="match status" value="3"/>
</dbReference>
<feature type="disulfide bond" evidence="22">
    <location>
        <begin position="751"/>
        <end position="760"/>
    </location>
</feature>
<feature type="domain" description="LNR" evidence="26">
    <location>
        <begin position="860"/>
        <end position="899"/>
    </location>
</feature>
<feature type="domain" description="EGF-like" evidence="25">
    <location>
        <begin position="113"/>
        <end position="150"/>
    </location>
</feature>
<feature type="disulfide bond" evidence="22">
    <location>
        <begin position="390"/>
        <end position="399"/>
    </location>
</feature>
<feature type="compositionally biased region" description="Low complexity" evidence="23">
    <location>
        <begin position="1592"/>
        <end position="1619"/>
    </location>
</feature>
<feature type="region of interest" description="Disordered" evidence="23">
    <location>
        <begin position="1758"/>
        <end position="1782"/>
    </location>
</feature>
<dbReference type="GO" id="GO:0040024">
    <property type="term" value="P:dauer larval development"/>
    <property type="evidence" value="ECO:0007669"/>
    <property type="project" value="UniProtKB-ARBA"/>
</dbReference>
<feature type="disulfide bond" evidence="22">
    <location>
        <begin position="219"/>
        <end position="228"/>
    </location>
</feature>
<feature type="disulfide bond" evidence="22">
    <location>
        <begin position="177"/>
        <end position="186"/>
    </location>
</feature>
<comment type="caution">
    <text evidence="22">Lacks conserved residue(s) required for the propagation of feature annotation.</text>
</comment>
<comment type="similarity">
    <text evidence="3">Belongs to the NOTCH family.</text>
</comment>
<keyword evidence="19" id="KW-0325">Glycoprotein</keyword>
<dbReference type="WBParaSite" id="Pan_g13633.t1">
    <property type="protein sequence ID" value="Pan_g13633.t1"/>
    <property type="gene ID" value="Pan_g13633"/>
</dbReference>
<evidence type="ECO:0000256" key="8">
    <source>
        <dbReference type="ARBA" id="ARBA00022729"/>
    </source>
</evidence>
<feature type="domain" description="EGF-like" evidence="25">
    <location>
        <begin position="323"/>
        <end position="362"/>
    </location>
</feature>
<organism evidence="27 28">
    <name type="scientific">Panagrellus redivivus</name>
    <name type="common">Microworm</name>
    <dbReference type="NCBI Taxonomy" id="6233"/>
    <lineage>
        <taxon>Eukaryota</taxon>
        <taxon>Metazoa</taxon>
        <taxon>Ecdysozoa</taxon>
        <taxon>Nematoda</taxon>
        <taxon>Chromadorea</taxon>
        <taxon>Rhabditida</taxon>
        <taxon>Tylenchina</taxon>
        <taxon>Panagrolaimomorpha</taxon>
        <taxon>Panagrolaimoidea</taxon>
        <taxon>Panagrolaimidae</taxon>
        <taxon>Panagrellus</taxon>
    </lineage>
</organism>
<dbReference type="SMART" id="SM00248">
    <property type="entry name" value="ANK"/>
    <property type="match status" value="7"/>
</dbReference>
<dbReference type="SUPFAM" id="SSF90193">
    <property type="entry name" value="Notch domain"/>
    <property type="match status" value="3"/>
</dbReference>
<dbReference type="InterPro" id="IPR001881">
    <property type="entry name" value="EGF-like_Ca-bd_dom"/>
</dbReference>
<feature type="compositionally biased region" description="Polar residues" evidence="23">
    <location>
        <begin position="1676"/>
        <end position="1697"/>
    </location>
</feature>
<evidence type="ECO:0000256" key="5">
    <source>
        <dbReference type="ARBA" id="ARBA00022475"/>
    </source>
</evidence>
<keyword evidence="20" id="KW-0539">Nucleus</keyword>
<keyword evidence="7" id="KW-0812">Transmembrane</keyword>
<feature type="disulfide bond" evidence="22">
    <location>
        <begin position="429"/>
        <end position="438"/>
    </location>
</feature>
<reference evidence="28" key="2">
    <citation type="submission" date="2020-10" db="UniProtKB">
        <authorList>
            <consortium name="WormBaseParasite"/>
        </authorList>
    </citation>
    <scope>IDENTIFICATION</scope>
</reference>
<feature type="disulfide bond" evidence="22">
    <location>
        <begin position="548"/>
        <end position="557"/>
    </location>
</feature>
<evidence type="ECO:0000256" key="4">
    <source>
        <dbReference type="ARBA" id="ARBA00022473"/>
    </source>
</evidence>
<dbReference type="InterPro" id="IPR018097">
    <property type="entry name" value="EGF_Ca-bd_CS"/>
</dbReference>
<dbReference type="SMART" id="SM00004">
    <property type="entry name" value="NL"/>
    <property type="match status" value="3"/>
</dbReference>
<dbReference type="PANTHER" id="PTHR24049">
    <property type="entry name" value="CRUMBS FAMILY MEMBER"/>
    <property type="match status" value="1"/>
</dbReference>
<feature type="disulfide bond" evidence="22">
    <location>
        <begin position="506"/>
        <end position="515"/>
    </location>
</feature>
<evidence type="ECO:0000256" key="3">
    <source>
        <dbReference type="ARBA" id="ARBA00005847"/>
    </source>
</evidence>
<protein>
    <submittedName>
        <fullName evidence="28">Neurogenic locus Notch protein</fullName>
    </submittedName>
</protein>
<dbReference type="CDD" id="cd00054">
    <property type="entry name" value="EGF_CA"/>
    <property type="match status" value="11"/>
</dbReference>
<feature type="domain" description="LNR" evidence="26">
    <location>
        <begin position="900"/>
        <end position="936"/>
    </location>
</feature>
<feature type="domain" description="EGF-like" evidence="25">
    <location>
        <begin position="232"/>
        <end position="273"/>
    </location>
</feature>
<name>A0A7E4UXI7_PANRE</name>
<dbReference type="PRINTS" id="PR01983">
    <property type="entry name" value="NOTCH"/>
</dbReference>
<feature type="domain" description="EGF-like" evidence="25">
    <location>
        <begin position="728"/>
        <end position="761"/>
    </location>
</feature>
<proteinExistence type="inferred from homology"/>
<evidence type="ECO:0000313" key="28">
    <source>
        <dbReference type="WBParaSite" id="Pan_g13633.t1"/>
    </source>
</evidence>
<dbReference type="GO" id="GO:0061629">
    <property type="term" value="F:RNA polymerase II-specific DNA-binding transcription factor binding"/>
    <property type="evidence" value="ECO:0007669"/>
    <property type="project" value="UniProtKB-ARBA"/>
</dbReference>
<dbReference type="Pfam" id="PF12796">
    <property type="entry name" value="Ank_2"/>
    <property type="match status" value="2"/>
</dbReference>
<keyword evidence="10" id="KW-0221">Differentiation</keyword>
<feature type="domain" description="EGF-like" evidence="25">
    <location>
        <begin position="282"/>
        <end position="321"/>
    </location>
</feature>
<evidence type="ECO:0000256" key="24">
    <source>
        <dbReference type="SAM" id="SignalP"/>
    </source>
</evidence>
<dbReference type="InterPro" id="IPR000152">
    <property type="entry name" value="EGF-type_Asp/Asn_hydroxyl_site"/>
</dbReference>
<feature type="chain" id="PRO_5028879677" evidence="24">
    <location>
        <begin position="24"/>
        <end position="1782"/>
    </location>
</feature>
<feature type="disulfide bond" evidence="22">
    <location>
        <begin position="605"/>
        <end position="615"/>
    </location>
</feature>
<feature type="disulfide bond" evidence="22">
    <location>
        <begin position="675"/>
        <end position="684"/>
    </location>
</feature>
<keyword evidence="27" id="KW-1185">Reference proteome</keyword>
<evidence type="ECO:0000256" key="12">
    <source>
        <dbReference type="ARBA" id="ARBA00022989"/>
    </source>
</evidence>
<evidence type="ECO:0000256" key="14">
    <source>
        <dbReference type="ARBA" id="ARBA00023043"/>
    </source>
</evidence>
<reference evidence="27" key="1">
    <citation type="journal article" date="2013" name="Genetics">
        <title>The draft genome and transcriptome of Panagrellus redivivus are shaped by the harsh demands of a free-living lifestyle.</title>
        <authorList>
            <person name="Srinivasan J."/>
            <person name="Dillman A.R."/>
            <person name="Macchietto M.G."/>
            <person name="Heikkinen L."/>
            <person name="Lakso M."/>
            <person name="Fracchia K.M."/>
            <person name="Antoshechkin I."/>
            <person name="Mortazavi A."/>
            <person name="Wong G."/>
            <person name="Sternberg P.W."/>
        </authorList>
    </citation>
    <scope>NUCLEOTIDE SEQUENCE [LARGE SCALE GENOMIC DNA]</scope>
    <source>
        <strain evidence="27">MT8872</strain>
    </source>
</reference>
<dbReference type="InterPro" id="IPR009030">
    <property type="entry name" value="Growth_fac_rcpt_cys_sf"/>
</dbReference>
<evidence type="ECO:0000259" key="26">
    <source>
        <dbReference type="PROSITE" id="PS50258"/>
    </source>
</evidence>
<sequence length="1782" mass="191546">MMSPTSAVSICSLLLALSWVAGATTVVASTRKVTDVCHYNSDCHNGICLPMPNIRGTETRICRCHPDFDGDLCQFHKCPVNPCLNDGTCEWLNGAFKCHCPLGFEGGHCEHKVPNACDASPCLNGLCRLEGTPQNAVCDCFYHFAGPKCEEIDKCDWTRCSGHGTCSTIDNEPHCQCESGWKGDRCDVDIDECALAHSSAPLCGLGSCENTPGSYVCHCPPGFVGAHCEITHSGACRGHPCLNNGRCQKGYNVSTHRTFTCHCPEGFTGELCEKNIDDCTDVMDEVTGKNFTRCDNGGVCVDGINGRNCLCKPGHSGPECHDDIDECALFGGSICLNGGSCMNTYGGFTCACVIGFEGDRCEKSVDDCKNNLCHPESKCVDLLRSYTCECPPNRMGIHCEFLNPCVTEAPCENGECFPLAHSGSYKCKCKPGFTGPNCTEDMDECAASPKLCNHGSCVNLPGSFRCDCEPGYKGEFCDQTTDECSPDPCMNGGTCHDKTADFDCYCMPGWTGKRCDQPKPYSPECRSHFCVHGGVCQRSPLGEESCVCPPRFTGISCELMKADPCAINVCQNSGECIPSNDFQSFTCSCTPGFAGALCQERTDSCDDKPCQHGQCHQFEPSAVVPFQCTCDPGFYGPRCERNVNDCPANEASDANTNPCGLGICIDGDNGFTCACPSNSTGSRCEIPVTSPCQLSPCLNDGICLQVDIRGNFRCTCPPGFSGPRCQFGSEVCSAASCLHGGICDPSGGCQCAPGYGGKHCERELNRCAREVCRNDGTCENVGHTGFTCHCAYGYAGAHCDLKFDVDKFNDTEKAEAKLCKKHNCGLLSGNGVCDALCNFPGCDFDGGDCSSNISRPLAVCPYEKYCKYVLNNGVCDELCNNEACLFDGFDCVERSSAECHNATFCQKHYGDGTCDLACNVAGCGWDGGDCSRRGGHDEVLSDSLKIVLITDADSFVENTAPRFLMILSRSLHAAARFRLDAEGHPMIYHWSEDSGEGERLTLPESVPLDVVERNRRHTEAKHVERKGVIVYVLLDLSVCHALNDLLYELPIEAFSAGTGREYCFSNGTAAANLVAMEANQGLFNDIGVRVVGAESVAMKKGGDSDAAWTPQAVILLVVAGIVGTTLVVYAARSGLKRKIVYVKDIYYPPRDSEAQRQRQQNPGYPPYFNGALPLMGDISGCASSIASSNRGSFYSEGPAAKRAYNPVPLGVSELGKPGRCFTKLHELAANEAPIPDLTPDLASCASILDSDGQTVIHCTVDGVSTKKEADIIADVEKLIQAGADVTAQDDRGQNALHRAIDRHRVRVAMYLLHKVDVNAADNDGNTALYLAVSIDAPALVDAILAMEGVDVNAAAAVNYTPLIKCAKMGDHMLPVAEKLLSYPGIDVNRVGDKMNAEFNGKTAMHEAAACNSVGILKLLIRKKANVCPLDVKARSPLYCAVDSNCLEAVIVLLDHMAEASIQTGTDEDETPLMLAQRRGYEEIVARIQAKLPRPIDLNAPYFPIQMPAPVPQFPPPMQMRPPVTNGKTVRGMKRAASGQQRLSFKESPPPASSSSCGSGPSPVVYGYPPVSSSTHSPQTNPDSAYGTPSPPFSAHHSSTNTSTVSNGSGSSDASSFASTPEWQVGGGGPIMPGVSPEDPTGSTLTLVAPPAYSNEQPQPMPSYQPPAYPPTEMHRTPSQYNLPQSSTVPRISQSEQDLYQASVDGTPYPTSMYPGAMFYNQMPPQFPPQHGYSDAHQAYFAQQQMAQQQQWQQWYLMQQQQQPTNRRPLPTYPPTLGAAQTQ</sequence>
<dbReference type="Gene3D" id="2.10.25.10">
    <property type="entry name" value="Laminin"/>
    <property type="match status" value="17"/>
</dbReference>
<feature type="disulfide bond" evidence="22">
    <location>
        <begin position="790"/>
        <end position="799"/>
    </location>
</feature>
<feature type="disulfide bond" evidence="22">
    <location>
        <begin position="352"/>
        <end position="361"/>
    </location>
</feature>
<evidence type="ECO:0000256" key="16">
    <source>
        <dbReference type="ARBA" id="ARBA00023157"/>
    </source>
</evidence>
<evidence type="ECO:0000256" key="20">
    <source>
        <dbReference type="ARBA" id="ARBA00023242"/>
    </source>
</evidence>
<evidence type="ECO:0000256" key="21">
    <source>
        <dbReference type="PROSITE-ProRule" id="PRU00023"/>
    </source>
</evidence>
<feature type="disulfide bond" evidence="22">
    <location>
        <begin position="697"/>
        <end position="714"/>
    </location>
</feature>
<evidence type="ECO:0000259" key="25">
    <source>
        <dbReference type="PROSITE" id="PS50026"/>
    </source>
</evidence>
<feature type="domain" description="EGF-like" evidence="25">
    <location>
        <begin position="521"/>
        <end position="558"/>
    </location>
</feature>
<dbReference type="PRINTS" id="PR01452">
    <property type="entry name" value="LNOTCHREPEAT"/>
</dbReference>
<comment type="subcellular location">
    <subcellularLocation>
        <location evidence="2">Cell membrane</location>
        <topology evidence="2">Single-pass type I membrane protein</topology>
    </subcellularLocation>
    <subcellularLocation>
        <location evidence="1">Nucleus</location>
    </subcellularLocation>
</comment>
<feature type="domain" description="EGF-like" evidence="25">
    <location>
        <begin position="561"/>
        <end position="599"/>
    </location>
</feature>
<feature type="domain" description="EGF-like" evidence="25">
    <location>
        <begin position="688"/>
        <end position="726"/>
    </location>
</feature>
<dbReference type="Gene3D" id="3.30.300.320">
    <property type="match status" value="1"/>
</dbReference>
<dbReference type="PROSITE" id="PS50088">
    <property type="entry name" value="ANK_REPEAT"/>
    <property type="match status" value="1"/>
</dbReference>
<feature type="disulfide bond" evidence="22">
    <location>
        <begin position="589"/>
        <end position="598"/>
    </location>
</feature>
<dbReference type="GO" id="GO:0007219">
    <property type="term" value="P:Notch signaling pathway"/>
    <property type="evidence" value="ECO:0007669"/>
    <property type="project" value="UniProtKB-KW"/>
</dbReference>
<evidence type="ECO:0000256" key="1">
    <source>
        <dbReference type="ARBA" id="ARBA00004123"/>
    </source>
</evidence>
<dbReference type="FunFam" id="2.10.25.10:FF:000068">
    <property type="entry name" value="Latent transforming growth factor beta binding protein 3"/>
    <property type="match status" value="1"/>
</dbReference>
<dbReference type="FunFam" id="2.10.25.10:FF:000095">
    <property type="entry name" value="Notch, isoform B"/>
    <property type="match status" value="1"/>
</dbReference>
<evidence type="ECO:0000256" key="10">
    <source>
        <dbReference type="ARBA" id="ARBA00022782"/>
    </source>
</evidence>
<dbReference type="FunFam" id="2.10.25.10:FF:000143">
    <property type="entry name" value="Protein crumbs 1"/>
    <property type="match status" value="1"/>
</dbReference>
<dbReference type="PROSITE" id="PS50026">
    <property type="entry name" value="EGF_3"/>
    <property type="match status" value="18"/>
</dbReference>
<dbReference type="InterPro" id="IPR036770">
    <property type="entry name" value="Ankyrin_rpt-contain_sf"/>
</dbReference>
<dbReference type="GO" id="GO:0022611">
    <property type="term" value="P:dormancy process"/>
    <property type="evidence" value="ECO:0007669"/>
    <property type="project" value="UniProtKB-ARBA"/>
</dbReference>
<dbReference type="Pfam" id="PF12661">
    <property type="entry name" value="hEGF"/>
    <property type="match status" value="1"/>
</dbReference>
<evidence type="ECO:0000256" key="18">
    <source>
        <dbReference type="ARBA" id="ARBA00023163"/>
    </source>
</evidence>
<dbReference type="GO" id="GO:0090575">
    <property type="term" value="C:RNA polymerase II transcription regulator complex"/>
    <property type="evidence" value="ECO:0007669"/>
    <property type="project" value="UniProtKB-ARBA"/>
</dbReference>
<dbReference type="InterPro" id="IPR000742">
    <property type="entry name" value="EGF"/>
</dbReference>
<keyword evidence="13" id="KW-0805">Transcription regulation</keyword>
<evidence type="ECO:0000256" key="6">
    <source>
        <dbReference type="ARBA" id="ARBA00022536"/>
    </source>
</evidence>
<feature type="signal peptide" evidence="24">
    <location>
        <begin position="1"/>
        <end position="23"/>
    </location>
</feature>
<keyword evidence="15" id="KW-0472">Membrane</keyword>
<feature type="domain" description="EGF-like" evidence="25">
    <location>
        <begin position="189"/>
        <end position="229"/>
    </location>
</feature>
<feature type="domain" description="EGF-like" evidence="25">
    <location>
        <begin position="601"/>
        <end position="640"/>
    </location>
</feature>
<feature type="disulfide bond" evidence="22">
    <location>
        <begin position="311"/>
        <end position="320"/>
    </location>
</feature>
<evidence type="ECO:0000256" key="7">
    <source>
        <dbReference type="ARBA" id="ARBA00022692"/>
    </source>
</evidence>
<dbReference type="Pfam" id="PF00008">
    <property type="entry name" value="EGF"/>
    <property type="match status" value="6"/>
</dbReference>
<evidence type="ECO:0000256" key="13">
    <source>
        <dbReference type="ARBA" id="ARBA00023015"/>
    </source>
</evidence>
<dbReference type="InterPro" id="IPR013032">
    <property type="entry name" value="EGF-like_CS"/>
</dbReference>
<dbReference type="PROSITE" id="PS01186">
    <property type="entry name" value="EGF_2"/>
    <property type="match status" value="13"/>
</dbReference>
<dbReference type="FunFam" id="2.10.25.10:FF:000125">
    <property type="entry name" value="Neurogenic locus notch protein-like"/>
    <property type="match status" value="1"/>
</dbReference>
<feature type="domain" description="EGF-like" evidence="25">
    <location>
        <begin position="151"/>
        <end position="187"/>
    </location>
</feature>
<keyword evidence="9" id="KW-0677">Repeat</keyword>
<evidence type="ECO:0000256" key="2">
    <source>
        <dbReference type="ARBA" id="ARBA00004251"/>
    </source>
</evidence>
<evidence type="ECO:0000256" key="15">
    <source>
        <dbReference type="ARBA" id="ARBA00023136"/>
    </source>
</evidence>
<feature type="disulfide bond" evidence="22">
    <location>
        <begin position="630"/>
        <end position="639"/>
    </location>
</feature>
<feature type="domain" description="EGF-like" evidence="25">
    <location>
        <begin position="74"/>
        <end position="110"/>
    </location>
</feature>
<keyword evidence="8 24" id="KW-0732">Signal</keyword>
<evidence type="ECO:0000256" key="22">
    <source>
        <dbReference type="PROSITE-ProRule" id="PRU00076"/>
    </source>
</evidence>
<keyword evidence="14 21" id="KW-0040">ANK repeat</keyword>
<dbReference type="PROSITE" id="PS50258">
    <property type="entry name" value="LNR"/>
    <property type="match status" value="3"/>
</dbReference>
<dbReference type="SMART" id="SM01338">
    <property type="entry name" value="NOD"/>
    <property type="match status" value="1"/>
</dbReference>
<keyword evidence="11" id="KW-0914">Notch signaling pathway</keyword>
<keyword evidence="12" id="KW-1133">Transmembrane helix</keyword>
<dbReference type="InterPro" id="IPR049883">
    <property type="entry name" value="NOTCH1_EGF-like"/>
</dbReference>
<feature type="domain" description="EGF-like" evidence="25">
    <location>
        <begin position="401"/>
        <end position="439"/>
    </location>
</feature>
<dbReference type="GO" id="GO:0005509">
    <property type="term" value="F:calcium ion binding"/>
    <property type="evidence" value="ECO:0007669"/>
    <property type="project" value="InterPro"/>
</dbReference>
<dbReference type="InterPro" id="IPR035993">
    <property type="entry name" value="Notch-like_dom_sf"/>
</dbReference>
<feature type="repeat" description="ANK" evidence="21">
    <location>
        <begin position="1399"/>
        <end position="1431"/>
    </location>
</feature>
<dbReference type="SUPFAM" id="SSF57184">
    <property type="entry name" value="Growth factor receptor domain"/>
    <property type="match status" value="1"/>
</dbReference>
<dbReference type="Proteomes" id="UP000492821">
    <property type="component" value="Unassembled WGS sequence"/>
</dbReference>
<dbReference type="Gene3D" id="1.25.40.20">
    <property type="entry name" value="Ankyrin repeat-containing domain"/>
    <property type="match status" value="1"/>
</dbReference>
<feature type="domain" description="EGF-like" evidence="25">
    <location>
        <begin position="441"/>
        <end position="478"/>
    </location>
</feature>
<feature type="domain" description="EGF-like" evidence="25">
    <location>
        <begin position="480"/>
        <end position="516"/>
    </location>
</feature>
<dbReference type="GO" id="GO:0005886">
    <property type="term" value="C:plasma membrane"/>
    <property type="evidence" value="ECO:0007669"/>
    <property type="project" value="UniProtKB-SubCell"/>
</dbReference>
<dbReference type="SMART" id="SM00179">
    <property type="entry name" value="EGF_CA"/>
    <property type="match status" value="15"/>
</dbReference>
<feature type="disulfide bond" evidence="22">
    <location>
        <begin position="263"/>
        <end position="272"/>
    </location>
</feature>
<dbReference type="InterPro" id="IPR010660">
    <property type="entry name" value="Notch_NOD_dom"/>
</dbReference>
<dbReference type="GO" id="GO:0045197">
    <property type="term" value="P:establishment or maintenance of epithelial cell apical/basal polarity"/>
    <property type="evidence" value="ECO:0007669"/>
    <property type="project" value="TreeGrafter"/>
</dbReference>
<evidence type="ECO:0000256" key="11">
    <source>
        <dbReference type="ARBA" id="ARBA00022976"/>
    </source>
</evidence>
<feature type="domain" description="EGF-like" evidence="25">
    <location>
        <begin position="655"/>
        <end position="685"/>
    </location>
</feature>
<dbReference type="Pfam" id="PF06816">
    <property type="entry name" value="NOD"/>
    <property type="match status" value="1"/>
</dbReference>
<keyword evidence="18" id="KW-0804">Transcription</keyword>
<dbReference type="FunFam" id="2.10.25.10:FF:000066">
    <property type="entry name" value="FAT atypical cadherin 4"/>
    <property type="match status" value="1"/>
</dbReference>
<feature type="domain" description="EGF-like" evidence="25">
    <location>
        <begin position="763"/>
        <end position="800"/>
    </location>
</feature>
<evidence type="ECO:0000313" key="27">
    <source>
        <dbReference type="Proteomes" id="UP000492821"/>
    </source>
</evidence>
<keyword evidence="17" id="KW-0010">Activator</keyword>
<evidence type="ECO:0000256" key="9">
    <source>
        <dbReference type="ARBA" id="ARBA00022737"/>
    </source>
</evidence>
<dbReference type="GO" id="GO:0001708">
    <property type="term" value="P:cell fate specification"/>
    <property type="evidence" value="ECO:0007669"/>
    <property type="project" value="UniProtKB-ARBA"/>
</dbReference>
<feature type="disulfide bond" evidence="22">
    <location>
        <begin position="570"/>
        <end position="587"/>
    </location>
</feature>
<dbReference type="Pfam" id="PF07645">
    <property type="entry name" value="EGF_CA"/>
    <property type="match status" value="3"/>
</dbReference>
<dbReference type="PROSITE" id="PS01187">
    <property type="entry name" value="EGF_CA"/>
    <property type="match status" value="2"/>
</dbReference>
<feature type="disulfide bond" evidence="22">
    <location>
        <begin position="716"/>
        <end position="725"/>
    </location>
</feature>
<feature type="domain" description="EGF-like" evidence="25">
    <location>
        <begin position="364"/>
        <end position="400"/>
    </location>
</feature>
<dbReference type="PANTHER" id="PTHR24049:SF22">
    <property type="entry name" value="DROSOPHILA CRUMBS HOMOLOG"/>
    <property type="match status" value="1"/>
</dbReference>
<keyword evidence="5" id="KW-1003">Cell membrane</keyword>
<keyword evidence="4" id="KW-0217">Developmental protein</keyword>
<dbReference type="SUPFAM" id="SSF57196">
    <property type="entry name" value="EGF/Laminin"/>
    <property type="match status" value="13"/>
</dbReference>
<dbReference type="Gene3D" id="3.30.70.3310">
    <property type="match status" value="1"/>
</dbReference>
<feature type="domain" description="LNR" evidence="26">
    <location>
        <begin position="819"/>
        <end position="856"/>
    </location>
</feature>
<dbReference type="FunFam" id="3.30.300.320:FF:000001">
    <property type="entry name" value="Neurogenic locus notch 1"/>
    <property type="match status" value="1"/>
</dbReference>
<dbReference type="PROSITE" id="PS00010">
    <property type="entry name" value="ASX_HYDROXYL"/>
    <property type="match status" value="6"/>
</dbReference>
<feature type="disulfide bond" evidence="22">
    <location>
        <begin position="140"/>
        <end position="149"/>
    </location>
</feature>
<dbReference type="InterPro" id="IPR051022">
    <property type="entry name" value="Notch_Cell-Fate_Det"/>
</dbReference>
<dbReference type="PROSITE" id="PS00022">
    <property type="entry name" value="EGF_1"/>
    <property type="match status" value="18"/>
</dbReference>
<accession>A0A7E4UXI7</accession>
<evidence type="ECO:0000256" key="23">
    <source>
        <dbReference type="SAM" id="MobiDB-lite"/>
    </source>
</evidence>
<evidence type="ECO:0000256" key="19">
    <source>
        <dbReference type="ARBA" id="ARBA00023180"/>
    </source>
</evidence>
<feature type="disulfide bond" evidence="22">
    <location>
        <begin position="468"/>
        <end position="477"/>
    </location>
</feature>
<feature type="compositionally biased region" description="Pro residues" evidence="23">
    <location>
        <begin position="1658"/>
        <end position="1669"/>
    </location>
</feature>
<keyword evidence="6 22" id="KW-0245">EGF-like domain</keyword>
<feature type="disulfide bond" evidence="22">
    <location>
        <begin position="100"/>
        <end position="109"/>
    </location>
</feature>
<feature type="region of interest" description="Disordered" evidence="23">
    <location>
        <begin position="1513"/>
        <end position="1697"/>
    </location>
</feature>
<feature type="compositionally biased region" description="Low complexity" evidence="23">
    <location>
        <begin position="1552"/>
        <end position="1573"/>
    </location>
</feature>
<dbReference type="SUPFAM" id="SSF48403">
    <property type="entry name" value="Ankyrin repeat"/>
    <property type="match status" value="1"/>
</dbReference>
<feature type="disulfide bond" evidence="22">
    <location>
        <begin position="117"/>
        <end position="127"/>
    </location>
</feature>
<dbReference type="InterPro" id="IPR002110">
    <property type="entry name" value="Ankyrin_rpt"/>
</dbReference>
<dbReference type="SMART" id="SM00181">
    <property type="entry name" value="EGF"/>
    <property type="match status" value="19"/>
</dbReference>
<dbReference type="GO" id="GO:0007157">
    <property type="term" value="P:heterophilic cell-cell adhesion via plasma membrane cell adhesion molecules"/>
    <property type="evidence" value="ECO:0007669"/>
    <property type="project" value="TreeGrafter"/>
</dbReference>